<gene>
    <name evidence="2" type="ORF">BJP37_22685</name>
</gene>
<dbReference type="AlphaFoldDB" id="A0A1U7N623"/>
<dbReference type="Proteomes" id="UP000186657">
    <property type="component" value="Unassembled WGS sequence"/>
</dbReference>
<accession>A0A1U7N623</accession>
<dbReference type="RefSeq" id="WP_075902483.1">
    <property type="nucleotide sequence ID" value="NZ_MKZS01000001.1"/>
</dbReference>
<dbReference type="EMBL" id="MKZS01000001">
    <property type="protein sequence ID" value="OLT61397.1"/>
    <property type="molecule type" value="Genomic_DNA"/>
</dbReference>
<name>A0A1U7N623_9CYAN</name>
<protein>
    <submittedName>
        <fullName evidence="2">Uncharacterized protein</fullName>
    </submittedName>
</protein>
<evidence type="ECO:0000313" key="3">
    <source>
        <dbReference type="Proteomes" id="UP000186657"/>
    </source>
</evidence>
<evidence type="ECO:0000313" key="2">
    <source>
        <dbReference type="EMBL" id="OLT61397.1"/>
    </source>
</evidence>
<proteinExistence type="predicted"/>
<keyword evidence="3" id="KW-1185">Reference proteome</keyword>
<organism evidence="2 3">
    <name type="scientific">Moorena bouillonii PNG</name>
    <dbReference type="NCBI Taxonomy" id="568701"/>
    <lineage>
        <taxon>Bacteria</taxon>
        <taxon>Bacillati</taxon>
        <taxon>Cyanobacteriota</taxon>
        <taxon>Cyanophyceae</taxon>
        <taxon>Coleofasciculales</taxon>
        <taxon>Coleofasciculaceae</taxon>
        <taxon>Moorena</taxon>
    </lineage>
</organism>
<comment type="caution">
    <text evidence="2">The sequence shown here is derived from an EMBL/GenBank/DDBJ whole genome shotgun (WGS) entry which is preliminary data.</text>
</comment>
<reference evidence="2 3" key="1">
    <citation type="submission" date="2016-10" db="EMBL/GenBank/DDBJ databases">
        <title>Comparative genomics uncovers the prolific and rare metabolic potential of the cyanobacterial genus Moorea.</title>
        <authorList>
            <person name="Leao T."/>
            <person name="Castelao G."/>
            <person name="Korobeynikov A."/>
            <person name="Monroe E.A."/>
            <person name="Podell S."/>
            <person name="Glukhov E."/>
            <person name="Allen E."/>
            <person name="Gerwick W.H."/>
            <person name="Gerwick L."/>
        </authorList>
    </citation>
    <scope>NUCLEOTIDE SEQUENCE [LARGE SCALE GENOMIC DNA]</scope>
    <source>
        <strain evidence="2 3">PNG5-198</strain>
    </source>
</reference>
<sequence>MPFAFYSNYFVYNPYKNFSLDKIGLSAQNGQRCLDAVAHGGNHGSRSWGRPPRPRCLPKTAQHRFASYLEISELKDTAQQQAEQERQRAEQAEEALEEAQKTLAQERNRMKALRSQLKAKGIDPKDLDLC</sequence>
<evidence type="ECO:0000256" key="1">
    <source>
        <dbReference type="SAM" id="MobiDB-lite"/>
    </source>
</evidence>
<feature type="region of interest" description="Disordered" evidence="1">
    <location>
        <begin position="76"/>
        <end position="109"/>
    </location>
</feature>
<feature type="compositionally biased region" description="Basic and acidic residues" evidence="1">
    <location>
        <begin position="98"/>
        <end position="109"/>
    </location>
</feature>